<evidence type="ECO:0000313" key="2">
    <source>
        <dbReference type="Proteomes" id="UP000035462"/>
    </source>
</evidence>
<name>A0A837JDF2_9BACT</name>
<dbReference type="AlphaFoldDB" id="A0A837JDF2"/>
<dbReference type="EMBL" id="JAIT01000021">
    <property type="protein sequence ID" value="KLE06036.1"/>
    <property type="molecule type" value="Genomic_DNA"/>
</dbReference>
<proteinExistence type="predicted"/>
<protein>
    <recommendedName>
        <fullName evidence="3">CD-NTase associated protein 4-like DNA endonuclease domain-containing protein</fullName>
    </recommendedName>
</protein>
<dbReference type="Proteomes" id="UP000035462">
    <property type="component" value="Unassembled WGS sequence"/>
</dbReference>
<comment type="caution">
    <text evidence="1">The sequence shown here is derived from an EMBL/GenBank/DDBJ whole genome shotgun (WGS) entry which is preliminary data.</text>
</comment>
<reference evidence="1 2" key="1">
    <citation type="submission" date="2014-01" db="EMBL/GenBank/DDBJ databases">
        <title>Development of a Comparative Genomic Fingerprinting Assay for High Resolution Genotyping of Arcobacter butzleri.</title>
        <authorList>
            <person name="Webb A.L."/>
            <person name="Inglis G.D."/>
            <person name="Kruczkiewicz P."/>
            <person name="Selinger L.B."/>
            <person name="Taboada E.N."/>
        </authorList>
    </citation>
    <scope>NUCLEOTIDE SEQUENCE [LARGE SCALE GENOMIC DNA]</scope>
    <source>
        <strain evidence="1 2">L352</strain>
    </source>
</reference>
<accession>A0A837JDF2</accession>
<gene>
    <name evidence="1" type="ORF">AF77_03105</name>
</gene>
<sequence length="341" mass="40359">MYTFKNTEINNNKASEFETKSLLYLLGMRKDSTEIEYITIDCFNDVTGLNEKCTKLWDIQSKNHKSLYPSKIGVSLYTLYDNFISTINFEDYILFIPKLDRNYLIDKNLHCYTYNNINDKTKKGIEKKLKEEILRVNPTYSSPPLFDDFLNSITFIEDNKQISTYIKQISNFKNKKDFSKELYESIFNEIRNKQSILKNSYIENKTISHVKEVLTFNRHITKDEINTLLISRFIGVDIFSFKGIPRDFFDVIKDINDREERNDLLLDCQSNLARAFFNKNESKNFWNISEHLIKLVKNNFESDIFNIYARLKNIVKNKSEYLTDNTILYMTALVKEGLNDN</sequence>
<evidence type="ECO:0000313" key="1">
    <source>
        <dbReference type="EMBL" id="KLE06036.1"/>
    </source>
</evidence>
<evidence type="ECO:0008006" key="3">
    <source>
        <dbReference type="Google" id="ProtNLM"/>
    </source>
</evidence>
<organism evidence="1 2">
    <name type="scientific">Aliarcobacter butzleri L352</name>
    <dbReference type="NCBI Taxonomy" id="1447260"/>
    <lineage>
        <taxon>Bacteria</taxon>
        <taxon>Pseudomonadati</taxon>
        <taxon>Campylobacterota</taxon>
        <taxon>Epsilonproteobacteria</taxon>
        <taxon>Campylobacterales</taxon>
        <taxon>Arcobacteraceae</taxon>
        <taxon>Aliarcobacter</taxon>
    </lineage>
</organism>
<dbReference type="RefSeq" id="WP_046994534.1">
    <property type="nucleotide sequence ID" value="NZ_JAIT01000021.1"/>
</dbReference>